<dbReference type="InterPro" id="IPR036583">
    <property type="entry name" value="23S_rRNA_IVS_sf"/>
</dbReference>
<reference evidence="2" key="1">
    <citation type="submission" date="2022-08" db="EMBL/GenBank/DDBJ databases">
        <title>Genomic Encyclopedia of Type Strains, Phase V (KMG-V): Genome sequencing to study the core and pangenomes of soil and plant-associated prokaryotes.</title>
        <authorList>
            <person name="Whitman W."/>
        </authorList>
    </citation>
    <scope>NUCLEOTIDE SEQUENCE</scope>
    <source>
        <strain evidence="1">0</strain>
        <strain evidence="2">SP2017</strain>
        <strain evidence="3">SP3012</strain>
    </source>
</reference>
<dbReference type="SUPFAM" id="SSF158446">
    <property type="entry name" value="IVS-encoded protein-like"/>
    <property type="match status" value="1"/>
</dbReference>
<dbReference type="EMBL" id="JANUBF010000014">
    <property type="protein sequence ID" value="MCS4037195.1"/>
    <property type="molecule type" value="Genomic_DNA"/>
</dbReference>
<dbReference type="Pfam" id="PF05635">
    <property type="entry name" value="23S_rRNA_IVP"/>
    <property type="match status" value="1"/>
</dbReference>
<evidence type="ECO:0000313" key="2">
    <source>
        <dbReference type="EMBL" id="MCS3953133.1"/>
    </source>
</evidence>
<sequence length="59" mass="6799">MSDRGSVESYRDLEVWQRGIVLVERVYEVTDGFPEREQYELTSQLRRAAVPIPSNIAEG</sequence>
<evidence type="ECO:0000313" key="3">
    <source>
        <dbReference type="EMBL" id="MCS4037195.1"/>
    </source>
</evidence>
<dbReference type="PANTHER" id="PTHR38471">
    <property type="entry name" value="FOUR HELIX BUNDLE PROTEIN"/>
    <property type="match status" value="1"/>
</dbReference>
<dbReference type="Gene3D" id="1.20.1440.60">
    <property type="entry name" value="23S rRNA-intervening sequence"/>
    <property type="match status" value="1"/>
</dbReference>
<dbReference type="Proteomes" id="UP001155040">
    <property type="component" value="Unassembled WGS sequence"/>
</dbReference>
<organism evidence="2 4">
    <name type="scientific">Salinibacter ruber</name>
    <dbReference type="NCBI Taxonomy" id="146919"/>
    <lineage>
        <taxon>Bacteria</taxon>
        <taxon>Pseudomonadati</taxon>
        <taxon>Rhodothermota</taxon>
        <taxon>Rhodothermia</taxon>
        <taxon>Rhodothermales</taxon>
        <taxon>Salinibacteraceae</taxon>
        <taxon>Salinibacter</taxon>
    </lineage>
</organism>
<accession>A0A9X2Z5Q7</accession>
<evidence type="ECO:0000313" key="1">
    <source>
        <dbReference type="EMBL" id="MCS3678069.1"/>
    </source>
</evidence>
<evidence type="ECO:0000313" key="4">
    <source>
        <dbReference type="Proteomes" id="UP001155010"/>
    </source>
</evidence>
<dbReference type="InterPro" id="IPR012657">
    <property type="entry name" value="23S_rRNA-intervening_sequence"/>
</dbReference>
<dbReference type="EMBL" id="JANUBB010000017">
    <property type="protein sequence ID" value="MCS3953133.1"/>
    <property type="molecule type" value="Genomic_DNA"/>
</dbReference>
<dbReference type="EMBL" id="JANUAU010000006">
    <property type="protein sequence ID" value="MCS3678069.1"/>
    <property type="molecule type" value="Genomic_DNA"/>
</dbReference>
<dbReference type="AlphaFoldDB" id="A0A9X2Z5Q7"/>
<proteinExistence type="predicted"/>
<protein>
    <submittedName>
        <fullName evidence="2">Four helix bundle protein</fullName>
    </submittedName>
</protein>
<dbReference type="PANTHER" id="PTHR38471:SF2">
    <property type="entry name" value="FOUR HELIX BUNDLE PROTEIN"/>
    <property type="match status" value="1"/>
</dbReference>
<dbReference type="RefSeq" id="WP_103016451.1">
    <property type="nucleotide sequence ID" value="NZ_CALTSQ010000008.1"/>
</dbReference>
<dbReference type="NCBIfam" id="TIGR02436">
    <property type="entry name" value="four helix bundle protein"/>
    <property type="match status" value="1"/>
</dbReference>
<comment type="caution">
    <text evidence="2">The sequence shown here is derived from an EMBL/GenBank/DDBJ whole genome shotgun (WGS) entry which is preliminary data.</text>
</comment>
<dbReference type="Proteomes" id="UP001155027">
    <property type="component" value="Unassembled WGS sequence"/>
</dbReference>
<name>A0A9X2Z5Q7_9BACT</name>
<dbReference type="Proteomes" id="UP001155010">
    <property type="component" value="Unassembled WGS sequence"/>
</dbReference>
<gene>
    <name evidence="1" type="ORF">GGP71_001999</name>
    <name evidence="2" type="ORF">GGP83_003108</name>
    <name evidence="3" type="ORF">GGQ01_002275</name>
</gene>